<feature type="domain" description="DUF3806" evidence="1">
    <location>
        <begin position="52"/>
        <end position="135"/>
    </location>
</feature>
<evidence type="ECO:0000313" key="2">
    <source>
        <dbReference type="EMBL" id="MBK1791407.1"/>
    </source>
</evidence>
<dbReference type="RefSeq" id="WP_200311413.1">
    <property type="nucleotide sequence ID" value="NZ_JAENIM010000039.1"/>
</dbReference>
<sequence>MNEDTPANFEPDAKMQQLATNSANSAIEFARSSGLTLDQSDASIAVIESILDSLHKQIKEANPSDEQITSYSRMLGCYLGETFRINHGATWGLITLGEQRMPGLQFTSGSGQFWPWVKVQQRLVDGPAHNVVNYYNMLLEQTSPSS</sequence>
<reference evidence="2" key="1">
    <citation type="submission" date="2021-01" db="EMBL/GenBank/DDBJ databases">
        <title>Modified the classification status of verrucomicrobia.</title>
        <authorList>
            <person name="Feng X."/>
        </authorList>
    </citation>
    <scope>NUCLEOTIDE SEQUENCE</scope>
    <source>
        <strain evidence="2">_KCTC 22039</strain>
    </source>
</reference>
<dbReference type="EMBL" id="JAENIM010000039">
    <property type="protein sequence ID" value="MBK1791407.1"/>
    <property type="molecule type" value="Genomic_DNA"/>
</dbReference>
<dbReference type="AlphaFoldDB" id="A0A8J7MET4"/>
<evidence type="ECO:0000259" key="1">
    <source>
        <dbReference type="Pfam" id="PF12713"/>
    </source>
</evidence>
<keyword evidence="3" id="KW-1185">Reference proteome</keyword>
<name>A0A8J7MET4_9BACT</name>
<dbReference type="Pfam" id="PF12713">
    <property type="entry name" value="DUF3806"/>
    <property type="match status" value="1"/>
</dbReference>
<proteinExistence type="predicted"/>
<protein>
    <submittedName>
        <fullName evidence="2">DUF3806 domain-containing protein</fullName>
    </submittedName>
</protein>
<organism evidence="2 3">
    <name type="scientific">Persicirhabdus sediminis</name>
    <dbReference type="NCBI Taxonomy" id="454144"/>
    <lineage>
        <taxon>Bacteria</taxon>
        <taxon>Pseudomonadati</taxon>
        <taxon>Verrucomicrobiota</taxon>
        <taxon>Verrucomicrobiia</taxon>
        <taxon>Verrucomicrobiales</taxon>
        <taxon>Verrucomicrobiaceae</taxon>
        <taxon>Persicirhabdus</taxon>
    </lineage>
</organism>
<accession>A0A8J7MET4</accession>
<evidence type="ECO:0000313" key="3">
    <source>
        <dbReference type="Proteomes" id="UP000624703"/>
    </source>
</evidence>
<dbReference type="Proteomes" id="UP000624703">
    <property type="component" value="Unassembled WGS sequence"/>
</dbReference>
<dbReference type="InterPro" id="IPR024266">
    <property type="entry name" value="DUF3806"/>
</dbReference>
<comment type="caution">
    <text evidence="2">The sequence shown here is derived from an EMBL/GenBank/DDBJ whole genome shotgun (WGS) entry which is preliminary data.</text>
</comment>
<gene>
    <name evidence="2" type="ORF">JIN82_09615</name>
</gene>